<dbReference type="EMBL" id="JAGYWB010000010">
    <property type="protein sequence ID" value="KAI0507269.1"/>
    <property type="molecule type" value="Genomic_DNA"/>
</dbReference>
<sequence length="74" mass="8441">MDYPPLTHHCHSRQGILSSSWLRPIMDLDGLDAWLLHSLARSPPPPPIHFHTRSPKLHPVCTSKQIYGSNYDES</sequence>
<evidence type="ECO:0000313" key="2">
    <source>
        <dbReference type="Proteomes" id="UP000829196"/>
    </source>
</evidence>
<keyword evidence="2" id="KW-1185">Reference proteome</keyword>
<organism evidence="1 2">
    <name type="scientific">Dendrobium nobile</name>
    <name type="common">Orchid</name>
    <dbReference type="NCBI Taxonomy" id="94219"/>
    <lineage>
        <taxon>Eukaryota</taxon>
        <taxon>Viridiplantae</taxon>
        <taxon>Streptophyta</taxon>
        <taxon>Embryophyta</taxon>
        <taxon>Tracheophyta</taxon>
        <taxon>Spermatophyta</taxon>
        <taxon>Magnoliopsida</taxon>
        <taxon>Liliopsida</taxon>
        <taxon>Asparagales</taxon>
        <taxon>Orchidaceae</taxon>
        <taxon>Epidendroideae</taxon>
        <taxon>Malaxideae</taxon>
        <taxon>Dendrobiinae</taxon>
        <taxon>Dendrobium</taxon>
    </lineage>
</organism>
<dbReference type="Proteomes" id="UP000829196">
    <property type="component" value="Unassembled WGS sequence"/>
</dbReference>
<comment type="caution">
    <text evidence="1">The sequence shown here is derived from an EMBL/GenBank/DDBJ whole genome shotgun (WGS) entry which is preliminary data.</text>
</comment>
<gene>
    <name evidence="1" type="ORF">KFK09_013391</name>
</gene>
<evidence type="ECO:0000313" key="1">
    <source>
        <dbReference type="EMBL" id="KAI0507269.1"/>
    </source>
</evidence>
<reference evidence="1" key="1">
    <citation type="journal article" date="2022" name="Front. Genet.">
        <title>Chromosome-Scale Assembly of the Dendrobium nobile Genome Provides Insights Into the Molecular Mechanism of the Biosynthesis of the Medicinal Active Ingredient of Dendrobium.</title>
        <authorList>
            <person name="Xu Q."/>
            <person name="Niu S.-C."/>
            <person name="Li K.-L."/>
            <person name="Zheng P.-J."/>
            <person name="Zhang X.-J."/>
            <person name="Jia Y."/>
            <person name="Liu Y."/>
            <person name="Niu Y.-X."/>
            <person name="Yu L.-H."/>
            <person name="Chen D.-F."/>
            <person name="Zhang G.-Q."/>
        </authorList>
    </citation>
    <scope>NUCLEOTIDE SEQUENCE</scope>
    <source>
        <tissue evidence="1">Leaf</tissue>
    </source>
</reference>
<protein>
    <submittedName>
        <fullName evidence="1">Uncharacterized protein</fullName>
    </submittedName>
</protein>
<proteinExistence type="predicted"/>
<accession>A0A8T3BCY5</accession>
<name>A0A8T3BCY5_DENNO</name>
<dbReference type="AlphaFoldDB" id="A0A8T3BCY5"/>